<dbReference type="OrthoDB" id="56189at2157"/>
<dbReference type="PIRSF" id="PIRSF019313">
    <property type="entry name" value="UCP019313"/>
    <property type="match status" value="1"/>
</dbReference>
<gene>
    <name evidence="1" type="ORF">AUR64_06465</name>
</gene>
<proteinExistence type="predicted"/>
<dbReference type="EMBL" id="LOPU01000016">
    <property type="protein sequence ID" value="KTG10829.1"/>
    <property type="molecule type" value="Genomic_DNA"/>
</dbReference>
<dbReference type="InterPro" id="IPR038594">
    <property type="entry name" value="SepF-like_sf"/>
</dbReference>
<comment type="caution">
    <text evidence="1">The sequence shown here is derived from an EMBL/GenBank/DDBJ whole genome shotgun (WGS) entry which is preliminary data.</text>
</comment>
<name>A0A0W1RDY5_9EURY</name>
<evidence type="ECO:0008006" key="3">
    <source>
        <dbReference type="Google" id="ProtNLM"/>
    </source>
</evidence>
<dbReference type="InterPro" id="IPR012426">
    <property type="entry name" value="SepF_arc"/>
</dbReference>
<keyword evidence="2" id="KW-1185">Reference proteome</keyword>
<evidence type="ECO:0000313" key="1">
    <source>
        <dbReference type="EMBL" id="KTG10829.1"/>
    </source>
</evidence>
<dbReference type="Pfam" id="PF04472">
    <property type="entry name" value="SepF"/>
    <property type="match status" value="1"/>
</dbReference>
<dbReference type="Gene3D" id="3.30.110.150">
    <property type="entry name" value="SepF-like protein"/>
    <property type="match status" value="1"/>
</dbReference>
<dbReference type="AlphaFoldDB" id="A0A0W1RDY5"/>
<dbReference type="Proteomes" id="UP000054387">
    <property type="component" value="Unassembled WGS sequence"/>
</dbReference>
<dbReference type="RefSeq" id="WP_058580627.1">
    <property type="nucleotide sequence ID" value="NZ_LOPU01000016.1"/>
</dbReference>
<dbReference type="InterPro" id="IPR007561">
    <property type="entry name" value="Cell_div_SepF/SepF-rel"/>
</dbReference>
<accession>A0A0W1RDY5</accession>
<dbReference type="STRING" id="1514971.AUR64_06465"/>
<organism evidence="1 2">
    <name type="scientific">Haloprofundus marisrubri</name>
    <dbReference type="NCBI Taxonomy" id="1514971"/>
    <lineage>
        <taxon>Archaea</taxon>
        <taxon>Methanobacteriati</taxon>
        <taxon>Methanobacteriota</taxon>
        <taxon>Stenosarchaea group</taxon>
        <taxon>Halobacteria</taxon>
        <taxon>Halobacteriales</taxon>
        <taxon>Haloferacaceae</taxon>
        <taxon>Haloprofundus</taxon>
    </lineage>
</organism>
<sequence>MGIMSKILGNGQRSTEDYVELNLDDFDTAQGDAGMTVHIAEIAGQQDVIAIKDAVYDGDFVIADITRLRTQDRTVEHIVDELQQVAREVDGDIVQKGDDQLILAPTGVRIARQKLN</sequence>
<evidence type="ECO:0000313" key="2">
    <source>
        <dbReference type="Proteomes" id="UP000054387"/>
    </source>
</evidence>
<reference evidence="1 2" key="1">
    <citation type="submission" date="2015-12" db="EMBL/GenBank/DDBJ databases">
        <title>Haloprofundus marisrubri gen. nov., sp. nov., an extremely halophilic archaeon isolated from the Discovery deep brine-seawater interface in the Red Sea.</title>
        <authorList>
            <person name="Zhang G."/>
            <person name="Stingl U."/>
            <person name="Rashid M."/>
        </authorList>
    </citation>
    <scope>NUCLEOTIDE SEQUENCE [LARGE SCALE GENOMIC DNA]</scope>
    <source>
        <strain evidence="1 2">SB9</strain>
    </source>
</reference>
<protein>
    <recommendedName>
        <fullName evidence="3">Cell division protein SepF</fullName>
    </recommendedName>
</protein>